<dbReference type="InterPro" id="IPR029030">
    <property type="entry name" value="Caspase-like_dom_sf"/>
</dbReference>
<evidence type="ECO:0000313" key="3">
    <source>
        <dbReference type="EMBL" id="CAF1486997.1"/>
    </source>
</evidence>
<dbReference type="Proteomes" id="UP000663828">
    <property type="component" value="Unassembled WGS sequence"/>
</dbReference>
<sequence length="649" mass="74120">MATSTGSSTQHRKLALIIANGNYNRAENRLNQSCENATALSDLLKTIGFNVTLICDVEKHDMTISIIDFSQEIRDGDLVLFYFSGHSSQVHDKNYLIPIGDTYIETDQDVEEFSSGFDRILDRLVQNNPSYPTVCILDCCKVYLLKTKTASNSTSETKGLRRMPLTNGAFIQFACAAEETSRSNLFAEQLLKSIAQENVNIVEVFRRISDNVYQESGKKQRPFSINGLNQLGEVCLNQVYRPPPPPPKSVEPILSTEQFFSDEELTDVEKNYYAECKEYYRMTKQPLISVYEGIFDRHSDLPSVSFKFGIDENCENFDLQNFMNQICHKLKVPMKYLTVKQVQEGSAILEVDIFNKLETADKKLKLKMVYNMVADKEDFQKELGRMKIFFMYMGPIKELSKKQKFRNEIKLNPEFNRKYGRGGNFWIGAINDGKNRGGQPYYCPVGWQRFSFYVTDKFDEKFNGWCIGYHGTKFAYGLSILLSGLKPADIVAHGTGVYLSPSINYASHPRYSEVKVLDSSHQNKFSKRGKYVQYVLECRVHPSKIKVIAEQTLKADNTAIDPNVNNRIIEWLIDDQNKSVVDFNDSDSSIVCTGILLRVTDNHPGLLPESHWWYNAHLCNDPRCCLLGIDLKSLYQLRSNGNTCNIVFD</sequence>
<keyword evidence="4" id="KW-1185">Reference proteome</keyword>
<evidence type="ECO:0000259" key="1">
    <source>
        <dbReference type="PROSITE" id="PS50208"/>
    </source>
</evidence>
<comment type="caution">
    <text evidence="3">The sequence shown here is derived from an EMBL/GenBank/DDBJ whole genome shotgun (WGS) entry which is preliminary data.</text>
</comment>
<dbReference type="GO" id="GO:0006508">
    <property type="term" value="P:proteolysis"/>
    <property type="evidence" value="ECO:0007669"/>
    <property type="project" value="InterPro"/>
</dbReference>
<dbReference type="GO" id="GO:0004197">
    <property type="term" value="F:cysteine-type endopeptidase activity"/>
    <property type="evidence" value="ECO:0007669"/>
    <property type="project" value="InterPro"/>
</dbReference>
<dbReference type="Pfam" id="PF00656">
    <property type="entry name" value="Peptidase_C14"/>
    <property type="match status" value="1"/>
</dbReference>
<gene>
    <name evidence="2" type="ORF">EDS130_LOCUS35074</name>
    <name evidence="3" type="ORF">XAT740_LOCUS38865</name>
</gene>
<dbReference type="InterPro" id="IPR011600">
    <property type="entry name" value="Pept_C14_caspase"/>
</dbReference>
<dbReference type="InterPro" id="IPR001309">
    <property type="entry name" value="Pept_C14_p20"/>
</dbReference>
<dbReference type="InterPro" id="IPR052039">
    <property type="entry name" value="Caspase-related_regulators"/>
</dbReference>
<dbReference type="SUPFAM" id="SSF56399">
    <property type="entry name" value="ADP-ribosylation"/>
    <property type="match status" value="1"/>
</dbReference>
<feature type="domain" description="Caspase family p20" evidence="1">
    <location>
        <begin position="11"/>
        <end position="141"/>
    </location>
</feature>
<protein>
    <recommendedName>
        <fullName evidence="1">Caspase family p20 domain-containing protein</fullName>
    </recommendedName>
</protein>
<dbReference type="EMBL" id="CAJNOR010004245">
    <property type="protein sequence ID" value="CAF1486997.1"/>
    <property type="molecule type" value="Genomic_DNA"/>
</dbReference>
<dbReference type="PROSITE" id="PS50208">
    <property type="entry name" value="CASPASE_P20"/>
    <property type="match status" value="1"/>
</dbReference>
<dbReference type="PANTHER" id="PTHR22576">
    <property type="entry name" value="MUCOSA ASSOCIATED LYMPHOID TISSUE LYMPHOMA TRANSLOCATION PROTEIN 1/PARACASPASE"/>
    <property type="match status" value="1"/>
</dbReference>
<name>A0A815S4H3_ADIRI</name>
<dbReference type="AlphaFoldDB" id="A0A815S4H3"/>
<dbReference type="PANTHER" id="PTHR22576:SF37">
    <property type="entry name" value="MUCOSA-ASSOCIATED LYMPHOID TISSUE LYMPHOMA TRANSLOCATION PROTEIN 1"/>
    <property type="match status" value="1"/>
</dbReference>
<dbReference type="OrthoDB" id="412369at2759"/>
<proteinExistence type="predicted"/>
<dbReference type="EMBL" id="CAJNOJ010000303">
    <property type="protein sequence ID" value="CAF1383663.1"/>
    <property type="molecule type" value="Genomic_DNA"/>
</dbReference>
<dbReference type="Gene3D" id="3.40.50.1460">
    <property type="match status" value="1"/>
</dbReference>
<dbReference type="Proteomes" id="UP000663852">
    <property type="component" value="Unassembled WGS sequence"/>
</dbReference>
<dbReference type="SUPFAM" id="SSF52129">
    <property type="entry name" value="Caspase-like"/>
    <property type="match status" value="1"/>
</dbReference>
<evidence type="ECO:0000313" key="2">
    <source>
        <dbReference type="EMBL" id="CAF1383663.1"/>
    </source>
</evidence>
<reference evidence="3" key="1">
    <citation type="submission" date="2021-02" db="EMBL/GenBank/DDBJ databases">
        <authorList>
            <person name="Nowell W R."/>
        </authorList>
    </citation>
    <scope>NUCLEOTIDE SEQUENCE</scope>
</reference>
<organism evidence="3 4">
    <name type="scientific">Adineta ricciae</name>
    <name type="common">Rotifer</name>
    <dbReference type="NCBI Taxonomy" id="249248"/>
    <lineage>
        <taxon>Eukaryota</taxon>
        <taxon>Metazoa</taxon>
        <taxon>Spiralia</taxon>
        <taxon>Gnathifera</taxon>
        <taxon>Rotifera</taxon>
        <taxon>Eurotatoria</taxon>
        <taxon>Bdelloidea</taxon>
        <taxon>Adinetida</taxon>
        <taxon>Adinetidae</taxon>
        <taxon>Adineta</taxon>
    </lineage>
</organism>
<evidence type="ECO:0000313" key="4">
    <source>
        <dbReference type="Proteomes" id="UP000663828"/>
    </source>
</evidence>
<accession>A0A815S4H3</accession>